<reference evidence="1 2" key="1">
    <citation type="submission" date="2016-10" db="EMBL/GenBank/DDBJ databases">
        <authorList>
            <person name="de Groot N.N."/>
        </authorList>
    </citation>
    <scope>NUCLEOTIDE SEQUENCE [LARGE SCALE GENOMIC DNA]</scope>
    <source>
        <strain evidence="2">KMM 9023,NRIC 0796,JCM 17311,KCTC 23692</strain>
    </source>
</reference>
<proteinExistence type="predicted"/>
<organism evidence="1 2">
    <name type="scientific">Poseidonocella sedimentorum</name>
    <dbReference type="NCBI Taxonomy" id="871652"/>
    <lineage>
        <taxon>Bacteria</taxon>
        <taxon>Pseudomonadati</taxon>
        <taxon>Pseudomonadota</taxon>
        <taxon>Alphaproteobacteria</taxon>
        <taxon>Rhodobacterales</taxon>
        <taxon>Roseobacteraceae</taxon>
        <taxon>Poseidonocella</taxon>
    </lineage>
</organism>
<evidence type="ECO:0000313" key="2">
    <source>
        <dbReference type="Proteomes" id="UP000199302"/>
    </source>
</evidence>
<protein>
    <submittedName>
        <fullName evidence="1">Uncharacterized protein</fullName>
    </submittedName>
</protein>
<dbReference type="EMBL" id="FOYI01000002">
    <property type="protein sequence ID" value="SFR01371.1"/>
    <property type="molecule type" value="Genomic_DNA"/>
</dbReference>
<dbReference type="STRING" id="871652.SAMN04515673_102324"/>
<dbReference type="Proteomes" id="UP000199302">
    <property type="component" value="Unassembled WGS sequence"/>
</dbReference>
<name>A0A1I6D7L8_9RHOB</name>
<gene>
    <name evidence="1" type="ORF">SAMN04515673_102324</name>
</gene>
<sequence length="52" mass="5796">MSPERRAIIRLMGLPDITGRVVALRDASRRLDRAGVRKIQSGAAKLFFATRT</sequence>
<evidence type="ECO:0000313" key="1">
    <source>
        <dbReference type="EMBL" id="SFR01371.1"/>
    </source>
</evidence>
<keyword evidence="2" id="KW-1185">Reference proteome</keyword>
<dbReference type="AlphaFoldDB" id="A0A1I6D7L8"/>
<accession>A0A1I6D7L8</accession>